<dbReference type="UniPathway" id="UPA00051">
    <property type="reaction ID" value="UER00462"/>
</dbReference>
<evidence type="ECO:0000313" key="16">
    <source>
        <dbReference type="EMBL" id="EAT15165.1"/>
    </source>
</evidence>
<feature type="binding site" evidence="12">
    <location>
        <position position="179"/>
    </location>
    <ligand>
        <name>ATP</name>
        <dbReference type="ChEBI" id="CHEBI:30616"/>
    </ligand>
</feature>
<feature type="domain" description="ACT" evidence="15">
    <location>
        <begin position="344"/>
        <end position="407"/>
    </location>
</feature>
<dbReference type="UniPathway" id="UPA00034">
    <property type="reaction ID" value="UER00015"/>
</dbReference>
<dbReference type="PROSITE" id="PS00324">
    <property type="entry name" value="ASPARTOKINASE"/>
    <property type="match status" value="1"/>
</dbReference>
<dbReference type="GO" id="GO:0005524">
    <property type="term" value="F:ATP binding"/>
    <property type="evidence" value="ECO:0007669"/>
    <property type="project" value="UniProtKB-KW"/>
</dbReference>
<evidence type="ECO:0000256" key="6">
    <source>
        <dbReference type="ARBA" id="ARBA00022679"/>
    </source>
</evidence>
<dbReference type="Pfam" id="PF01842">
    <property type="entry name" value="ACT"/>
    <property type="match status" value="1"/>
</dbReference>
<comment type="similarity">
    <text evidence="4 13">Belongs to the aspartokinase family.</text>
</comment>
<dbReference type="Pfam" id="PF00696">
    <property type="entry name" value="AA_kinase"/>
    <property type="match status" value="1"/>
</dbReference>
<evidence type="ECO:0000256" key="5">
    <source>
        <dbReference type="ARBA" id="ARBA00022605"/>
    </source>
</evidence>
<dbReference type="GO" id="GO:0004072">
    <property type="term" value="F:aspartate kinase activity"/>
    <property type="evidence" value="ECO:0007669"/>
    <property type="project" value="UniProtKB-EC"/>
</dbReference>
<evidence type="ECO:0000256" key="1">
    <source>
        <dbReference type="ARBA" id="ARBA00004766"/>
    </source>
</evidence>
<dbReference type="CDD" id="cd04923">
    <property type="entry name" value="ACT_AK-LysC-DapG-like_2"/>
    <property type="match status" value="1"/>
</dbReference>
<evidence type="ECO:0000256" key="4">
    <source>
        <dbReference type="ARBA" id="ARBA00010122"/>
    </source>
</evidence>
<accession>Q1JY31</accession>
<dbReference type="GO" id="GO:0009088">
    <property type="term" value="P:threonine biosynthetic process"/>
    <property type="evidence" value="ECO:0007669"/>
    <property type="project" value="UniProtKB-UniPathway"/>
</dbReference>
<feature type="binding site" evidence="12">
    <location>
        <begin position="7"/>
        <end position="10"/>
    </location>
    <ligand>
        <name>ATP</name>
        <dbReference type="ChEBI" id="CHEBI:30616"/>
    </ligand>
</feature>
<evidence type="ECO:0000256" key="3">
    <source>
        <dbReference type="ARBA" id="ARBA00005139"/>
    </source>
</evidence>
<dbReference type="PANTHER" id="PTHR21499:SF3">
    <property type="entry name" value="ASPARTOKINASE"/>
    <property type="match status" value="1"/>
</dbReference>
<dbReference type="AlphaFoldDB" id="Q1JY31"/>
<feature type="binding site" evidence="12">
    <location>
        <begin position="173"/>
        <end position="174"/>
    </location>
    <ligand>
        <name>ATP</name>
        <dbReference type="ChEBI" id="CHEBI:30616"/>
    </ligand>
</feature>
<dbReference type="Gene3D" id="3.40.1160.10">
    <property type="entry name" value="Acetylglutamate kinase-like"/>
    <property type="match status" value="1"/>
</dbReference>
<comment type="catalytic activity">
    <reaction evidence="11 13">
        <text>L-aspartate + ATP = 4-phospho-L-aspartate + ADP</text>
        <dbReference type="Rhea" id="RHEA:23776"/>
        <dbReference type="ChEBI" id="CHEBI:29991"/>
        <dbReference type="ChEBI" id="CHEBI:30616"/>
        <dbReference type="ChEBI" id="CHEBI:57535"/>
        <dbReference type="ChEBI" id="CHEBI:456216"/>
        <dbReference type="EC" id="2.7.2.4"/>
    </reaction>
</comment>
<dbReference type="SUPFAM" id="SSF55021">
    <property type="entry name" value="ACT-like"/>
    <property type="match status" value="2"/>
</dbReference>
<dbReference type="Gene3D" id="3.30.2130.10">
    <property type="entry name" value="VC0802-like"/>
    <property type="match status" value="1"/>
</dbReference>
<dbReference type="CDD" id="cd04261">
    <property type="entry name" value="AAK_AKii-LysC-BS"/>
    <property type="match status" value="1"/>
</dbReference>
<dbReference type="Pfam" id="PF22468">
    <property type="entry name" value="ACT_9"/>
    <property type="match status" value="1"/>
</dbReference>
<keyword evidence="17" id="KW-1185">Reference proteome</keyword>
<dbReference type="InterPro" id="IPR002912">
    <property type="entry name" value="ACT_dom"/>
</dbReference>
<keyword evidence="8 13" id="KW-0418">Kinase</keyword>
<comment type="caution">
    <text evidence="16">The sequence shown here is derived from an EMBL/GenBank/DDBJ whole genome shotgun (WGS) entry which is preliminary data.</text>
</comment>
<dbReference type="EMBL" id="AAEW02000013">
    <property type="protein sequence ID" value="EAT15165.1"/>
    <property type="molecule type" value="Genomic_DNA"/>
</dbReference>
<gene>
    <name evidence="16" type="ORF">Dace_0535</name>
</gene>
<dbReference type="NCBIfam" id="NF005155">
    <property type="entry name" value="PRK06635.1-4"/>
    <property type="match status" value="1"/>
</dbReference>
<evidence type="ECO:0000256" key="13">
    <source>
        <dbReference type="RuleBase" id="RU003448"/>
    </source>
</evidence>
<comment type="pathway">
    <text evidence="1 14">Amino-acid biosynthesis; L-lysine biosynthesis via DAP pathway; (S)-tetrahydrodipicolinate from L-aspartate: step 1/4.</text>
</comment>
<dbReference type="FunFam" id="3.30.2130.10:FF:000002">
    <property type="entry name" value="Aspartokinase"/>
    <property type="match status" value="1"/>
</dbReference>
<keyword evidence="6 13" id="KW-0808">Transferase</keyword>
<dbReference type="InterPro" id="IPR045865">
    <property type="entry name" value="ACT-like_dom_sf"/>
</dbReference>
<dbReference type="InterPro" id="IPR001341">
    <property type="entry name" value="Asp_kinase"/>
</dbReference>
<dbReference type="InterPro" id="IPR054352">
    <property type="entry name" value="ACT_Aspartokinase"/>
</dbReference>
<dbReference type="GO" id="GO:0009089">
    <property type="term" value="P:lysine biosynthetic process via diaminopimelate"/>
    <property type="evidence" value="ECO:0007669"/>
    <property type="project" value="UniProtKB-UniPathway"/>
</dbReference>
<evidence type="ECO:0000256" key="11">
    <source>
        <dbReference type="ARBA" id="ARBA00047872"/>
    </source>
</evidence>
<reference evidence="16" key="1">
    <citation type="submission" date="2006-05" db="EMBL/GenBank/DDBJ databases">
        <title>Annotation of the draft genome assembly of Desulfuromonas acetoxidans DSM 684.</title>
        <authorList>
            <consortium name="US DOE Joint Genome Institute (JGI-ORNL)"/>
            <person name="Larimer F."/>
            <person name="Land M."/>
            <person name="Hauser L."/>
        </authorList>
    </citation>
    <scope>NUCLEOTIDE SEQUENCE [LARGE SCALE GENOMIC DNA]</scope>
    <source>
        <strain evidence="16">DSM 684</strain>
    </source>
</reference>
<dbReference type="EC" id="2.7.2.4" evidence="13"/>
<dbReference type="OrthoDB" id="9799110at2"/>
<evidence type="ECO:0000313" key="17">
    <source>
        <dbReference type="Proteomes" id="UP000005695"/>
    </source>
</evidence>
<proteinExistence type="inferred from homology"/>
<comment type="pathway">
    <text evidence="3 14">Amino-acid biosynthesis; L-threonine biosynthesis; L-threonine from L-aspartate: step 1/5.</text>
</comment>
<keyword evidence="5 14" id="KW-0028">Amino-acid biosynthesis</keyword>
<dbReference type="PIRSF" id="PIRSF000726">
    <property type="entry name" value="Asp_kin"/>
    <property type="match status" value="1"/>
</dbReference>
<evidence type="ECO:0000256" key="7">
    <source>
        <dbReference type="ARBA" id="ARBA00022741"/>
    </source>
</evidence>
<evidence type="ECO:0000256" key="8">
    <source>
        <dbReference type="ARBA" id="ARBA00022777"/>
    </source>
</evidence>
<evidence type="ECO:0000256" key="2">
    <source>
        <dbReference type="ARBA" id="ARBA00004986"/>
    </source>
</evidence>
<dbReference type="InterPro" id="IPR041740">
    <property type="entry name" value="AKii-LysC-BS"/>
</dbReference>
<dbReference type="NCBIfam" id="TIGR00657">
    <property type="entry name" value="asp_kinases"/>
    <property type="match status" value="1"/>
</dbReference>
<evidence type="ECO:0000256" key="9">
    <source>
        <dbReference type="ARBA" id="ARBA00022840"/>
    </source>
</evidence>
<dbReference type="GO" id="GO:0009090">
    <property type="term" value="P:homoserine biosynthetic process"/>
    <property type="evidence" value="ECO:0007669"/>
    <property type="project" value="TreeGrafter"/>
</dbReference>
<feature type="binding site" evidence="12">
    <location>
        <begin position="209"/>
        <end position="210"/>
    </location>
    <ligand>
        <name>ATP</name>
        <dbReference type="ChEBI" id="CHEBI:30616"/>
    </ligand>
</feature>
<dbReference type="InterPro" id="IPR036393">
    <property type="entry name" value="AceGlu_kinase-like_sf"/>
</dbReference>
<feature type="binding site" evidence="12">
    <location>
        <position position="184"/>
    </location>
    <ligand>
        <name>ATP</name>
        <dbReference type="ChEBI" id="CHEBI:30616"/>
    </ligand>
</feature>
<keyword evidence="10" id="KW-0457">Lysine biosynthesis</keyword>
<dbReference type="FunFam" id="3.40.1160.10:FF:000002">
    <property type="entry name" value="Aspartokinase"/>
    <property type="match status" value="1"/>
</dbReference>
<feature type="domain" description="ACT" evidence="15">
    <location>
        <begin position="264"/>
        <end position="335"/>
    </location>
</feature>
<dbReference type="NCBIfam" id="NF005154">
    <property type="entry name" value="PRK06635.1-2"/>
    <property type="match status" value="1"/>
</dbReference>
<feature type="binding site" evidence="12">
    <location>
        <position position="47"/>
    </location>
    <ligand>
        <name>substrate</name>
    </ligand>
</feature>
<dbReference type="GO" id="GO:0005829">
    <property type="term" value="C:cytosol"/>
    <property type="evidence" value="ECO:0007669"/>
    <property type="project" value="TreeGrafter"/>
</dbReference>
<evidence type="ECO:0000256" key="12">
    <source>
        <dbReference type="PIRSR" id="PIRSR000726-1"/>
    </source>
</evidence>
<dbReference type="CDD" id="cd04913">
    <property type="entry name" value="ACT_AKii-LysC-BS-like_1"/>
    <property type="match status" value="1"/>
</dbReference>
<feature type="binding site" evidence="12">
    <location>
        <position position="74"/>
    </location>
    <ligand>
        <name>substrate</name>
    </ligand>
</feature>
<reference evidence="16" key="2">
    <citation type="submission" date="2006-05" db="EMBL/GenBank/DDBJ databases">
        <title>Sequencing of the draft genome and assembly of Desulfuromonas acetoxidans DSM 684.</title>
        <authorList>
            <consortium name="US DOE Joint Genome Institute (JGI-PGF)"/>
            <person name="Copeland A."/>
            <person name="Lucas S."/>
            <person name="Lapidus A."/>
            <person name="Barry K."/>
            <person name="Detter J.C."/>
            <person name="Glavina del Rio T."/>
            <person name="Hammon N."/>
            <person name="Israni S."/>
            <person name="Dalin E."/>
            <person name="Tice H."/>
            <person name="Bruce D."/>
            <person name="Pitluck S."/>
            <person name="Richardson P."/>
        </authorList>
    </citation>
    <scope>NUCLEOTIDE SEQUENCE [LARGE SCALE GENOMIC DNA]</scope>
    <source>
        <strain evidence="16">DSM 684</strain>
    </source>
</reference>
<dbReference type="PANTHER" id="PTHR21499">
    <property type="entry name" value="ASPARTATE KINASE"/>
    <property type="match status" value="1"/>
</dbReference>
<evidence type="ECO:0000256" key="10">
    <source>
        <dbReference type="ARBA" id="ARBA00023154"/>
    </source>
</evidence>
<organism evidence="16 17">
    <name type="scientific">Desulfuromonas acetoxidans (strain DSM 684 / 11070)</name>
    <dbReference type="NCBI Taxonomy" id="281689"/>
    <lineage>
        <taxon>Bacteria</taxon>
        <taxon>Pseudomonadati</taxon>
        <taxon>Thermodesulfobacteriota</taxon>
        <taxon>Desulfuromonadia</taxon>
        <taxon>Desulfuromonadales</taxon>
        <taxon>Desulfuromonadaceae</taxon>
        <taxon>Desulfuromonas</taxon>
    </lineage>
</organism>
<dbReference type="UniPathway" id="UPA00050">
    <property type="reaction ID" value="UER00461"/>
</dbReference>
<dbReference type="RefSeq" id="WP_006001426.1">
    <property type="nucleotide sequence ID" value="NZ_AAEW02000013.1"/>
</dbReference>
<name>Q1JY31_DESA6</name>
<evidence type="ECO:0000259" key="15">
    <source>
        <dbReference type="PROSITE" id="PS51671"/>
    </source>
</evidence>
<protein>
    <recommendedName>
        <fullName evidence="13">Aspartokinase</fullName>
        <ecNumber evidence="13">2.7.2.4</ecNumber>
    </recommendedName>
</protein>
<dbReference type="InterPro" id="IPR005260">
    <property type="entry name" value="Asp_kin_monofn"/>
</dbReference>
<dbReference type="SUPFAM" id="SSF53633">
    <property type="entry name" value="Carbamate kinase-like"/>
    <property type="match status" value="1"/>
</dbReference>
<dbReference type="InterPro" id="IPR001048">
    <property type="entry name" value="Asp/Glu/Uridylate_kinase"/>
</dbReference>
<keyword evidence="7 12" id="KW-0547">Nucleotide-binding</keyword>
<sequence>MALVVQKYGGTSVGTTDKIRNVAKRVARTYDEGNDVVVIVSAMAGETNKLVALSQEMCEFPSEREYDVLVSTGEQVTIALLSMCLQSMGYKAKSYLGHQIPVKTDNASARARIKEIGDENIREDLKNGSIVVVAGFQGIDDEGNITTLGRGGSDTSAVAVAAGLKADVCEIYTDVDGVYTTDPRIVSNASKIEKISYEEMLEMASLGAKVLQIRSVEFAKKYNVVIHVRSSFNDNPGTLVMKEDAEMETVLVSGVTCNKDEAKISVLRIPDHPGIAADIFSPLTEANITVDMIIQNVSHEGFTDLTFTVPKGDLKKALKLVEETAGNIGASGVTSDDKVAKVSIIGVGMRSHCGVASKMFAALSAEGVNIQMISTSEIKVSCVIEDKYTELAVRVLHDVFELGSQGE</sequence>
<evidence type="ECO:0000256" key="14">
    <source>
        <dbReference type="RuleBase" id="RU004249"/>
    </source>
</evidence>
<dbReference type="Proteomes" id="UP000005695">
    <property type="component" value="Unassembled WGS sequence"/>
</dbReference>
<comment type="pathway">
    <text evidence="2 14">Amino-acid biosynthesis; L-methionine biosynthesis via de novo pathway; L-homoserine from L-aspartate: step 1/3.</text>
</comment>
<keyword evidence="9 12" id="KW-0067">ATP-binding</keyword>
<dbReference type="InterPro" id="IPR018042">
    <property type="entry name" value="Aspartate_kinase_CS"/>
</dbReference>
<dbReference type="PROSITE" id="PS51671">
    <property type="entry name" value="ACT"/>
    <property type="match status" value="2"/>
</dbReference>
<dbReference type="NCBIfam" id="TIGR00656">
    <property type="entry name" value="asp_kin_monofn"/>
    <property type="match status" value="1"/>
</dbReference>